<name>A0A9J5Y1I6_SOLCO</name>
<feature type="non-terminal residue" evidence="3">
    <location>
        <position position="375"/>
    </location>
</feature>
<accession>A0A9J5Y1I6</accession>
<protein>
    <recommendedName>
        <fullName evidence="5">F-box domain-containing protein</fullName>
    </recommendedName>
</protein>
<dbReference type="AlphaFoldDB" id="A0A9J5Y1I6"/>
<feature type="domain" description="F-box" evidence="1">
    <location>
        <begin position="18"/>
        <end position="49"/>
    </location>
</feature>
<feature type="domain" description="F-box associated beta-propeller type 1" evidence="2">
    <location>
        <begin position="127"/>
        <end position="282"/>
    </location>
</feature>
<organism evidence="3 4">
    <name type="scientific">Solanum commersonii</name>
    <name type="common">Commerson's wild potato</name>
    <name type="synonym">Commerson's nightshade</name>
    <dbReference type="NCBI Taxonomy" id="4109"/>
    <lineage>
        <taxon>Eukaryota</taxon>
        <taxon>Viridiplantae</taxon>
        <taxon>Streptophyta</taxon>
        <taxon>Embryophyta</taxon>
        <taxon>Tracheophyta</taxon>
        <taxon>Spermatophyta</taxon>
        <taxon>Magnoliopsida</taxon>
        <taxon>eudicotyledons</taxon>
        <taxon>Gunneridae</taxon>
        <taxon>Pentapetalae</taxon>
        <taxon>asterids</taxon>
        <taxon>lamiids</taxon>
        <taxon>Solanales</taxon>
        <taxon>Solanaceae</taxon>
        <taxon>Solanoideae</taxon>
        <taxon>Solaneae</taxon>
        <taxon>Solanum</taxon>
    </lineage>
</organism>
<proteinExistence type="predicted"/>
<dbReference type="SUPFAM" id="SSF81383">
    <property type="entry name" value="F-box domain"/>
    <property type="match status" value="1"/>
</dbReference>
<dbReference type="Pfam" id="PF07734">
    <property type="entry name" value="FBA_1"/>
    <property type="match status" value="1"/>
</dbReference>
<dbReference type="PANTHER" id="PTHR31672">
    <property type="entry name" value="BNACNNG10540D PROTEIN"/>
    <property type="match status" value="1"/>
</dbReference>
<dbReference type="CDD" id="cd22157">
    <property type="entry name" value="F-box_AtFBW1-like"/>
    <property type="match status" value="1"/>
</dbReference>
<evidence type="ECO:0000313" key="3">
    <source>
        <dbReference type="EMBL" id="KAG5594077.1"/>
    </source>
</evidence>
<comment type="caution">
    <text evidence="3">The sequence shown here is derived from an EMBL/GenBank/DDBJ whole genome shotgun (WGS) entry which is preliminary data.</text>
</comment>
<dbReference type="Gene3D" id="1.20.1280.50">
    <property type="match status" value="1"/>
</dbReference>
<keyword evidence="4" id="KW-1185">Reference proteome</keyword>
<dbReference type="Proteomes" id="UP000824120">
    <property type="component" value="Chromosome 7"/>
</dbReference>
<dbReference type="InterPro" id="IPR001810">
    <property type="entry name" value="F-box_dom"/>
</dbReference>
<dbReference type="NCBIfam" id="TIGR01640">
    <property type="entry name" value="F_box_assoc_1"/>
    <property type="match status" value="1"/>
</dbReference>
<dbReference type="InterPro" id="IPR017451">
    <property type="entry name" value="F-box-assoc_interact_dom"/>
</dbReference>
<evidence type="ECO:0008006" key="5">
    <source>
        <dbReference type="Google" id="ProtNLM"/>
    </source>
</evidence>
<evidence type="ECO:0000259" key="1">
    <source>
        <dbReference type="Pfam" id="PF00646"/>
    </source>
</evidence>
<evidence type="ECO:0000313" key="4">
    <source>
        <dbReference type="Proteomes" id="UP000824120"/>
    </source>
</evidence>
<reference evidence="3 4" key="1">
    <citation type="submission" date="2020-09" db="EMBL/GenBank/DDBJ databases">
        <title>De no assembly of potato wild relative species, Solanum commersonii.</title>
        <authorList>
            <person name="Cho K."/>
        </authorList>
    </citation>
    <scope>NUCLEOTIDE SEQUENCE [LARGE SCALE GENOMIC DNA]</scope>
    <source>
        <strain evidence="3">LZ3.2</strain>
        <tissue evidence="3">Leaf</tissue>
    </source>
</reference>
<dbReference type="InterPro" id="IPR006527">
    <property type="entry name" value="F-box-assoc_dom_typ1"/>
</dbReference>
<evidence type="ECO:0000259" key="2">
    <source>
        <dbReference type="Pfam" id="PF07734"/>
    </source>
</evidence>
<dbReference type="OrthoDB" id="1282047at2759"/>
<dbReference type="InterPro" id="IPR050796">
    <property type="entry name" value="SCF_F-box_component"/>
</dbReference>
<dbReference type="InterPro" id="IPR036047">
    <property type="entry name" value="F-box-like_dom_sf"/>
</dbReference>
<feature type="non-terminal residue" evidence="3">
    <location>
        <position position="1"/>
    </location>
</feature>
<dbReference type="Pfam" id="PF00646">
    <property type="entry name" value="F-box"/>
    <property type="match status" value="1"/>
</dbReference>
<sequence length="375" mass="43232">KSGSGKEDTKKIDVDGAMEILSRLPVRSLLRFKCVSKFWMTLIFDPYFKMKHLNHARNDDNSQKILVHQWNPSINKVSLYCSSLPSVQQVEQLQKLDCPSNDKPRRHILYCCYDGLALMGIYNYLNKHLQLFDDYNILKIDHKSRNEIFALKSGSWRLTDKHPIDIRPILTSTDSLAFLHGAFHWLISSLTKCSVMSFSISNEVYREISLPEQLYSNFSKFACGVLVLREMLCGYFFHYYMSGNDIFKFWVMKDYVKESWTELFTIQGTNIQLAIPKYMFSDGELLLYCIHLDRNYVFRTTSKGPFGSWPQSDVIQKGFVYHGSLLSGSSIIAMVLHYNLGLNVTIDAPTIVAHFTNVDLELSPSRTFAQVEEGL</sequence>
<gene>
    <name evidence="3" type="ORF">H5410_035309</name>
</gene>
<dbReference type="PANTHER" id="PTHR31672:SF13">
    <property type="entry name" value="F-BOX PROTEIN CPR30-LIKE"/>
    <property type="match status" value="1"/>
</dbReference>
<dbReference type="EMBL" id="JACXVP010000007">
    <property type="protein sequence ID" value="KAG5594077.1"/>
    <property type="molecule type" value="Genomic_DNA"/>
</dbReference>